<comment type="similarity">
    <text evidence="2">Belongs to the bacterial solute-binding protein 5 family.</text>
</comment>
<evidence type="ECO:0000313" key="6">
    <source>
        <dbReference type="Proteomes" id="UP000245911"/>
    </source>
</evidence>
<proteinExistence type="inferred from homology"/>
<evidence type="ECO:0000259" key="4">
    <source>
        <dbReference type="Pfam" id="PF00496"/>
    </source>
</evidence>
<feature type="chain" id="PRO_5015594443" evidence="3">
    <location>
        <begin position="28"/>
        <end position="495"/>
    </location>
</feature>
<evidence type="ECO:0000313" key="5">
    <source>
        <dbReference type="EMBL" id="PVH27480.1"/>
    </source>
</evidence>
<feature type="domain" description="Solute-binding protein family 5" evidence="4">
    <location>
        <begin position="69"/>
        <end position="413"/>
    </location>
</feature>
<evidence type="ECO:0000256" key="1">
    <source>
        <dbReference type="ARBA" id="ARBA00004418"/>
    </source>
</evidence>
<name>A0A2T8HPY4_9RHOB</name>
<accession>A0A2T8HPY4</accession>
<dbReference type="AlphaFoldDB" id="A0A2T8HPY4"/>
<dbReference type="Pfam" id="PF00496">
    <property type="entry name" value="SBP_bac_5"/>
    <property type="match status" value="1"/>
</dbReference>
<sequence>MTLFRLKPLLAATAICAALVTPVATYAEDLVIGQTFLASGLDPAEGSNGWAVVSHGIAEQLFQVSRDGEVVPNLAASAVQNADSSWLVELAADRFFSDGTPVTAAAVAEALNRTGAANPSARATAGRMVFSAVDEDTLRVDTEQPTSILPSILAEWAFPVYRLEGEEIIFTGPFAVEAFEPGGSIEMVPNAHYAGAADRPNVTLRRIGDGQSLALAFASGEVDMAFHLPVETLPMLAGIEGEAKSFPVAYQYMMWMNTRAGALADVRVRRAIDLVVNRADLVTAVQAGVPATGAFARSYPFAATEDLPHDPEEAGALLDAAGWQLGEDGMRRRDGVALELVLYAFPQRPDLLTFQPVLRGALAEIGISVRTQVTENPNDVATRGAFDLLLWAQHTAPAGDPGQFLSLFFETGAARNYTGWSNADYDALIAELRAESDPQARIALARDAQEMIAAQAPVSFLVTPEWHVGLSPALAGYEPWGSDYYVIRPDLRVAE</sequence>
<dbReference type="PANTHER" id="PTHR30290">
    <property type="entry name" value="PERIPLASMIC BINDING COMPONENT OF ABC TRANSPORTER"/>
    <property type="match status" value="1"/>
</dbReference>
<dbReference type="GO" id="GO:0030288">
    <property type="term" value="C:outer membrane-bounded periplasmic space"/>
    <property type="evidence" value="ECO:0007669"/>
    <property type="project" value="UniProtKB-ARBA"/>
</dbReference>
<dbReference type="EMBL" id="QDKM01000012">
    <property type="protein sequence ID" value="PVH27480.1"/>
    <property type="molecule type" value="Genomic_DNA"/>
</dbReference>
<dbReference type="Gene3D" id="3.40.190.10">
    <property type="entry name" value="Periplasmic binding protein-like II"/>
    <property type="match status" value="1"/>
</dbReference>
<keyword evidence="6" id="KW-1185">Reference proteome</keyword>
<comment type="subcellular location">
    <subcellularLocation>
        <location evidence="1">Periplasm</location>
    </subcellularLocation>
</comment>
<dbReference type="Gene3D" id="3.10.105.10">
    <property type="entry name" value="Dipeptide-binding Protein, Domain 3"/>
    <property type="match status" value="1"/>
</dbReference>
<dbReference type="GO" id="GO:1904680">
    <property type="term" value="F:peptide transmembrane transporter activity"/>
    <property type="evidence" value="ECO:0007669"/>
    <property type="project" value="TreeGrafter"/>
</dbReference>
<keyword evidence="3" id="KW-0732">Signal</keyword>
<dbReference type="InterPro" id="IPR000914">
    <property type="entry name" value="SBP_5_dom"/>
</dbReference>
<reference evidence="5 6" key="1">
    <citation type="submission" date="2018-04" db="EMBL/GenBank/DDBJ databases">
        <title>Pararhodobacter oceanense sp. nov., isolated from marine intertidal sediment.</title>
        <authorList>
            <person name="Wang X.-L."/>
            <person name="Du Z.-J."/>
        </authorList>
    </citation>
    <scope>NUCLEOTIDE SEQUENCE [LARGE SCALE GENOMIC DNA]</scope>
    <source>
        <strain evidence="5 6">AM505</strain>
    </source>
</reference>
<feature type="signal peptide" evidence="3">
    <location>
        <begin position="1"/>
        <end position="27"/>
    </location>
</feature>
<dbReference type="GO" id="GO:0043190">
    <property type="term" value="C:ATP-binding cassette (ABC) transporter complex"/>
    <property type="evidence" value="ECO:0007669"/>
    <property type="project" value="InterPro"/>
</dbReference>
<evidence type="ECO:0000256" key="3">
    <source>
        <dbReference type="SAM" id="SignalP"/>
    </source>
</evidence>
<dbReference type="RefSeq" id="WP_116559741.1">
    <property type="nucleotide sequence ID" value="NZ_QDKM01000012.1"/>
</dbReference>
<dbReference type="InterPro" id="IPR039424">
    <property type="entry name" value="SBP_5"/>
</dbReference>
<evidence type="ECO:0000256" key="2">
    <source>
        <dbReference type="ARBA" id="ARBA00005695"/>
    </source>
</evidence>
<dbReference type="Proteomes" id="UP000245911">
    <property type="component" value="Unassembled WGS sequence"/>
</dbReference>
<dbReference type="SUPFAM" id="SSF53850">
    <property type="entry name" value="Periplasmic binding protein-like II"/>
    <property type="match status" value="1"/>
</dbReference>
<organism evidence="5 6">
    <name type="scientific">Pararhodobacter oceanensis</name>
    <dbReference type="NCBI Taxonomy" id="2172121"/>
    <lineage>
        <taxon>Bacteria</taxon>
        <taxon>Pseudomonadati</taxon>
        <taxon>Pseudomonadota</taxon>
        <taxon>Alphaproteobacteria</taxon>
        <taxon>Rhodobacterales</taxon>
        <taxon>Paracoccaceae</taxon>
        <taxon>Pararhodobacter</taxon>
    </lineage>
</organism>
<dbReference type="GO" id="GO:0015833">
    <property type="term" value="P:peptide transport"/>
    <property type="evidence" value="ECO:0007669"/>
    <property type="project" value="TreeGrafter"/>
</dbReference>
<protein>
    <submittedName>
        <fullName evidence="5">Peptide-binding protein</fullName>
    </submittedName>
</protein>
<dbReference type="OrthoDB" id="9803988at2"/>
<dbReference type="InterPro" id="IPR030678">
    <property type="entry name" value="Peptide/Ni-bd"/>
</dbReference>
<gene>
    <name evidence="5" type="ORF">DDE20_17065</name>
</gene>
<comment type="caution">
    <text evidence="5">The sequence shown here is derived from an EMBL/GenBank/DDBJ whole genome shotgun (WGS) entry which is preliminary data.</text>
</comment>
<dbReference type="PIRSF" id="PIRSF002741">
    <property type="entry name" value="MppA"/>
    <property type="match status" value="1"/>
</dbReference>
<dbReference type="PANTHER" id="PTHR30290:SF81">
    <property type="entry name" value="OLIGOPEPTIDE-BINDING PROTEIN OPPA"/>
    <property type="match status" value="1"/>
</dbReference>